<evidence type="ECO:0000313" key="4">
    <source>
        <dbReference type="EMBL" id="MBB5836217.1"/>
    </source>
</evidence>
<dbReference type="Gene3D" id="3.40.50.720">
    <property type="entry name" value="NAD(P)-binding Rossmann-like Domain"/>
    <property type="match status" value="1"/>
</dbReference>
<name>A0A7W9J6V0_9ACTN</name>
<comment type="similarity">
    <text evidence="1">Belongs to the Gfo/Idh/MocA family.</text>
</comment>
<evidence type="ECO:0000259" key="3">
    <source>
        <dbReference type="Pfam" id="PF02894"/>
    </source>
</evidence>
<proteinExistence type="inferred from homology"/>
<dbReference type="Pfam" id="PF02894">
    <property type="entry name" value="GFO_IDH_MocA_C"/>
    <property type="match status" value="1"/>
</dbReference>
<keyword evidence="5" id="KW-1185">Reference proteome</keyword>
<dbReference type="AlphaFoldDB" id="A0A7W9J6V0"/>
<dbReference type="Gene3D" id="3.30.360.10">
    <property type="entry name" value="Dihydrodipicolinate Reductase, domain 2"/>
    <property type="match status" value="1"/>
</dbReference>
<evidence type="ECO:0000313" key="5">
    <source>
        <dbReference type="Proteomes" id="UP000549971"/>
    </source>
</evidence>
<feature type="domain" description="Gfo/Idh/MocA-like oxidoreductase N-terminal" evidence="2">
    <location>
        <begin position="5"/>
        <end position="132"/>
    </location>
</feature>
<evidence type="ECO:0000259" key="2">
    <source>
        <dbReference type="Pfam" id="PF01408"/>
    </source>
</evidence>
<dbReference type="InterPro" id="IPR000683">
    <property type="entry name" value="Gfo/Idh/MocA-like_OxRdtase_N"/>
</dbReference>
<dbReference type="PANTHER" id="PTHR43377:SF2">
    <property type="entry name" value="BINDING ROSSMANN FOLD OXIDOREDUCTASE, PUTATIVE (AFU_ORTHOLOGUE AFUA_4G00560)-RELATED"/>
    <property type="match status" value="1"/>
</dbReference>
<dbReference type="RefSeq" id="WP_184795762.1">
    <property type="nucleotide sequence ID" value="NZ_JACHMY010000001.1"/>
</dbReference>
<dbReference type="SUPFAM" id="SSF51735">
    <property type="entry name" value="NAD(P)-binding Rossmann-fold domains"/>
    <property type="match status" value="1"/>
</dbReference>
<dbReference type="Pfam" id="PF01408">
    <property type="entry name" value="GFO_IDH_MocA"/>
    <property type="match status" value="1"/>
</dbReference>
<comment type="caution">
    <text evidence="4">The sequence shown here is derived from an EMBL/GenBank/DDBJ whole genome shotgun (WGS) entry which is preliminary data.</text>
</comment>
<evidence type="ECO:0000256" key="1">
    <source>
        <dbReference type="ARBA" id="ARBA00010928"/>
    </source>
</evidence>
<dbReference type="InterPro" id="IPR051450">
    <property type="entry name" value="Gfo/Idh/MocA_Oxidoreductases"/>
</dbReference>
<dbReference type="EMBL" id="JACHMY010000001">
    <property type="protein sequence ID" value="MBB5836217.1"/>
    <property type="molecule type" value="Genomic_DNA"/>
</dbReference>
<feature type="domain" description="Gfo/Idh/MocA-like oxidoreductase C-terminal" evidence="3">
    <location>
        <begin position="145"/>
        <end position="428"/>
    </location>
</feature>
<dbReference type="InterPro" id="IPR036291">
    <property type="entry name" value="NAD(P)-bd_dom_sf"/>
</dbReference>
<dbReference type="Proteomes" id="UP000549971">
    <property type="component" value="Unassembled WGS sequence"/>
</dbReference>
<organism evidence="4 5">
    <name type="scientific">Kribbella italica</name>
    <dbReference type="NCBI Taxonomy" id="1540520"/>
    <lineage>
        <taxon>Bacteria</taxon>
        <taxon>Bacillati</taxon>
        <taxon>Actinomycetota</taxon>
        <taxon>Actinomycetes</taxon>
        <taxon>Propionibacteriales</taxon>
        <taxon>Kribbellaceae</taxon>
        <taxon>Kribbella</taxon>
    </lineage>
</organism>
<gene>
    <name evidence="4" type="ORF">HDA39_002951</name>
</gene>
<dbReference type="InterPro" id="IPR004104">
    <property type="entry name" value="Gfo/Idh/MocA-like_OxRdtase_C"/>
</dbReference>
<dbReference type="GO" id="GO:0000166">
    <property type="term" value="F:nucleotide binding"/>
    <property type="evidence" value="ECO:0007669"/>
    <property type="project" value="InterPro"/>
</dbReference>
<protein>
    <submittedName>
        <fullName evidence="4">Putative dehydrogenase</fullName>
    </submittedName>
</protein>
<reference evidence="4 5" key="1">
    <citation type="submission" date="2020-08" db="EMBL/GenBank/DDBJ databases">
        <title>Sequencing the genomes of 1000 actinobacteria strains.</title>
        <authorList>
            <person name="Klenk H.-P."/>
        </authorList>
    </citation>
    <scope>NUCLEOTIDE SEQUENCE [LARGE SCALE GENOMIC DNA]</scope>
    <source>
        <strain evidence="4 5">DSM 28967</strain>
    </source>
</reference>
<dbReference type="SUPFAM" id="SSF55347">
    <property type="entry name" value="Glyceraldehyde-3-phosphate dehydrogenase-like, C-terminal domain"/>
    <property type="match status" value="1"/>
</dbReference>
<sequence length="456" mass="49393">MTTPLRYAVAGTGSRARDYVRALLGDHRDVGDLVALLDPNPGRLAYYDRLIAGFGHGGVPHYDVAGLEQMVKDNAVDRVLVTSPDHTHAEMVARVLRAGADVILEKPLTIDAPGTRTIVEAVEETGRSVVVTFNYRYSPRNSALRRLIADGAVGQVTSVEFQWVLDTRHGADYFRRWHRDKLNSGGLLVHKASHHFDLVNWWIDGVPTRVFASGGLAFYGADNAVRRGLGERPARGSVDGAATDPFLLDLREDEANRLLYYESEQYDGYLRDQDVFGPGITIEDNLAVIAEYANGARLSYSLNAHSPWEGYRVAVNGTQGRAELDVVERSEVLASSAQVDPSYPTASATGDAVRVDGERLVLQRHWSPAIEVEIPAGVGGHGGGDRLLFEQLYRGTTDSLGRAADFHDGLRAVAVGIAGNDSLVSGAPATVDALELGGWAQACAQPQDRRRISSVG</sequence>
<accession>A0A7W9J6V0</accession>
<dbReference type="PANTHER" id="PTHR43377">
    <property type="entry name" value="BILIVERDIN REDUCTASE A"/>
    <property type="match status" value="1"/>
</dbReference>